<name>A0A1M7FRV0_9BRAD</name>
<evidence type="ECO:0000313" key="2">
    <source>
        <dbReference type="EMBL" id="SHM06706.1"/>
    </source>
</evidence>
<sequence length="77" mass="8512">MSSAARKIDHHQSAKPSPIEVFRERARARAMLVANGLMDLQTAVDGMQETAGAQGLVAKYGQDEIQQILSEAFARWR</sequence>
<dbReference type="RefSeq" id="WP_172842181.1">
    <property type="nucleotide sequence ID" value="NZ_LT670844.1"/>
</dbReference>
<organism evidence="2 3">
    <name type="scientific">Bradyrhizobium lablabi</name>
    <dbReference type="NCBI Taxonomy" id="722472"/>
    <lineage>
        <taxon>Bacteria</taxon>
        <taxon>Pseudomonadati</taxon>
        <taxon>Pseudomonadota</taxon>
        <taxon>Alphaproteobacteria</taxon>
        <taxon>Hyphomicrobiales</taxon>
        <taxon>Nitrobacteraceae</taxon>
        <taxon>Bradyrhizobium</taxon>
    </lineage>
</organism>
<dbReference type="AlphaFoldDB" id="A0A1M7FRV0"/>
<evidence type="ECO:0000256" key="1">
    <source>
        <dbReference type="SAM" id="MobiDB-lite"/>
    </source>
</evidence>
<evidence type="ECO:0000313" key="3">
    <source>
        <dbReference type="Proteomes" id="UP000189935"/>
    </source>
</evidence>
<proteinExistence type="predicted"/>
<gene>
    <name evidence="2" type="ORF">SAMN05444159_7583</name>
</gene>
<feature type="region of interest" description="Disordered" evidence="1">
    <location>
        <begin position="1"/>
        <end position="20"/>
    </location>
</feature>
<reference evidence="2 3" key="1">
    <citation type="submission" date="2016-11" db="EMBL/GenBank/DDBJ databases">
        <authorList>
            <person name="Jaros S."/>
            <person name="Januszkiewicz K."/>
            <person name="Wedrychowicz H."/>
        </authorList>
    </citation>
    <scope>NUCLEOTIDE SEQUENCE [LARGE SCALE GENOMIC DNA]</scope>
    <source>
        <strain evidence="2 3">GAS499</strain>
    </source>
</reference>
<dbReference type="EMBL" id="LT670844">
    <property type="protein sequence ID" value="SHM06706.1"/>
    <property type="molecule type" value="Genomic_DNA"/>
</dbReference>
<feature type="compositionally biased region" description="Basic and acidic residues" evidence="1">
    <location>
        <begin position="1"/>
        <end position="12"/>
    </location>
</feature>
<accession>A0A1M7FRV0</accession>
<dbReference type="Proteomes" id="UP000189935">
    <property type="component" value="Chromosome I"/>
</dbReference>
<protein>
    <submittedName>
        <fullName evidence="2">Uncharacterized protein</fullName>
    </submittedName>
</protein>